<organism evidence="1 2">
    <name type="scientific">Halovibrio salipaludis</name>
    <dbReference type="NCBI Taxonomy" id="2032626"/>
    <lineage>
        <taxon>Bacteria</taxon>
        <taxon>Pseudomonadati</taxon>
        <taxon>Pseudomonadota</taxon>
        <taxon>Gammaproteobacteria</taxon>
        <taxon>Oceanospirillales</taxon>
        <taxon>Halomonadaceae</taxon>
        <taxon>Halovibrio</taxon>
    </lineage>
</organism>
<name>A0A2A2FCM9_9GAMM</name>
<evidence type="ECO:0000313" key="2">
    <source>
        <dbReference type="Proteomes" id="UP000218896"/>
    </source>
</evidence>
<dbReference type="CDD" id="cd07067">
    <property type="entry name" value="HP_PGM_like"/>
    <property type="match status" value="1"/>
</dbReference>
<sequence>MADSAEQTGTFFDLIRHGEPEGGRKYRGLIDDPLSDQGWQQMQAQVFESDQWDAVLTSPLKRCADFAASVAEARGLPLLEEPDLREMSFGDWDGHTPEAIARETPEALRAFWRDPVHCPPPGGENIAVFYRRVEGAMLHWREQLENQRTLLVCHGGVIRMILGMVMATPLENAMGAVSVPFACRSRIRMDRIAETSEWLSCLIAHQPGNP</sequence>
<dbReference type="InterPro" id="IPR029033">
    <property type="entry name" value="His_PPase_superfam"/>
</dbReference>
<dbReference type="InterPro" id="IPR050275">
    <property type="entry name" value="PGM_Phosphatase"/>
</dbReference>
<dbReference type="RefSeq" id="WP_095616429.1">
    <property type="nucleotide sequence ID" value="NZ_NSKD01000001.1"/>
</dbReference>
<dbReference type="EMBL" id="NSKD01000001">
    <property type="protein sequence ID" value="PAU82335.1"/>
    <property type="molecule type" value="Genomic_DNA"/>
</dbReference>
<dbReference type="GO" id="GO:0016791">
    <property type="term" value="F:phosphatase activity"/>
    <property type="evidence" value="ECO:0007669"/>
    <property type="project" value="TreeGrafter"/>
</dbReference>
<dbReference type="OrthoDB" id="9783269at2"/>
<dbReference type="Proteomes" id="UP000218896">
    <property type="component" value="Unassembled WGS sequence"/>
</dbReference>
<gene>
    <name evidence="1" type="ORF">CK501_04090</name>
</gene>
<dbReference type="SMART" id="SM00855">
    <property type="entry name" value="PGAM"/>
    <property type="match status" value="1"/>
</dbReference>
<dbReference type="AlphaFoldDB" id="A0A2A2FCM9"/>
<comment type="caution">
    <text evidence="1">The sequence shown here is derived from an EMBL/GenBank/DDBJ whole genome shotgun (WGS) entry which is preliminary data.</text>
</comment>
<dbReference type="Gene3D" id="3.40.50.1240">
    <property type="entry name" value="Phosphoglycerate mutase-like"/>
    <property type="match status" value="1"/>
</dbReference>
<evidence type="ECO:0000313" key="1">
    <source>
        <dbReference type="EMBL" id="PAU82335.1"/>
    </source>
</evidence>
<dbReference type="Pfam" id="PF00300">
    <property type="entry name" value="His_Phos_1"/>
    <property type="match status" value="1"/>
</dbReference>
<dbReference type="SUPFAM" id="SSF53254">
    <property type="entry name" value="Phosphoglycerate mutase-like"/>
    <property type="match status" value="1"/>
</dbReference>
<dbReference type="GO" id="GO:0005737">
    <property type="term" value="C:cytoplasm"/>
    <property type="evidence" value="ECO:0007669"/>
    <property type="project" value="TreeGrafter"/>
</dbReference>
<proteinExistence type="predicted"/>
<accession>A0A2A2FCM9</accession>
<keyword evidence="2" id="KW-1185">Reference proteome</keyword>
<dbReference type="PANTHER" id="PTHR48100">
    <property type="entry name" value="BROAD-SPECIFICITY PHOSPHATASE YOR283W-RELATED"/>
    <property type="match status" value="1"/>
</dbReference>
<reference evidence="1 2" key="1">
    <citation type="submission" date="2017-08" db="EMBL/GenBank/DDBJ databases">
        <title>Halovibrio sewagensis sp. nov., isolated from wastewater of high salinity.</title>
        <authorList>
            <person name="Dong X."/>
            <person name="Zhang G."/>
        </authorList>
    </citation>
    <scope>NUCLEOTIDE SEQUENCE [LARGE SCALE GENOMIC DNA]</scope>
    <source>
        <strain evidence="1 2">YL5-2</strain>
    </source>
</reference>
<dbReference type="PANTHER" id="PTHR48100:SF1">
    <property type="entry name" value="HISTIDINE PHOSPHATASE FAMILY PROTEIN-RELATED"/>
    <property type="match status" value="1"/>
</dbReference>
<protein>
    <submittedName>
        <fullName evidence="1">Histidine phosphatase family protein</fullName>
    </submittedName>
</protein>
<dbReference type="InterPro" id="IPR013078">
    <property type="entry name" value="His_Pase_superF_clade-1"/>
</dbReference>
<dbReference type="PIRSF" id="PIRSF000709">
    <property type="entry name" value="6PFK_2-Ptase"/>
    <property type="match status" value="1"/>
</dbReference>